<evidence type="ECO:0000313" key="2">
    <source>
        <dbReference type="Proteomes" id="UP000737018"/>
    </source>
</evidence>
<evidence type="ECO:0000313" key="1">
    <source>
        <dbReference type="EMBL" id="KAF3955791.1"/>
    </source>
</evidence>
<dbReference type="OrthoDB" id="1810505at2759"/>
<comment type="caution">
    <text evidence="1">The sequence shown here is derived from an EMBL/GenBank/DDBJ whole genome shotgun (WGS) entry which is preliminary data.</text>
</comment>
<name>A0A8J4QNP2_9ROSI</name>
<dbReference type="AlphaFoldDB" id="A0A8J4QNP2"/>
<organism evidence="1 2">
    <name type="scientific">Castanea mollissima</name>
    <name type="common">Chinese chestnut</name>
    <dbReference type="NCBI Taxonomy" id="60419"/>
    <lineage>
        <taxon>Eukaryota</taxon>
        <taxon>Viridiplantae</taxon>
        <taxon>Streptophyta</taxon>
        <taxon>Embryophyta</taxon>
        <taxon>Tracheophyta</taxon>
        <taxon>Spermatophyta</taxon>
        <taxon>Magnoliopsida</taxon>
        <taxon>eudicotyledons</taxon>
        <taxon>Gunneridae</taxon>
        <taxon>Pentapetalae</taxon>
        <taxon>rosids</taxon>
        <taxon>fabids</taxon>
        <taxon>Fagales</taxon>
        <taxon>Fagaceae</taxon>
        <taxon>Castanea</taxon>
    </lineage>
</organism>
<proteinExistence type="predicted"/>
<protein>
    <submittedName>
        <fullName evidence="1">Uncharacterized protein</fullName>
    </submittedName>
</protein>
<keyword evidence="2" id="KW-1185">Reference proteome</keyword>
<dbReference type="Proteomes" id="UP000737018">
    <property type="component" value="Unassembled WGS sequence"/>
</dbReference>
<reference evidence="1" key="1">
    <citation type="submission" date="2020-03" db="EMBL/GenBank/DDBJ databases">
        <title>Castanea mollissima Vanexum genome sequencing.</title>
        <authorList>
            <person name="Staton M."/>
        </authorList>
    </citation>
    <scope>NUCLEOTIDE SEQUENCE</scope>
    <source>
        <tissue evidence="1">Leaf</tissue>
    </source>
</reference>
<accession>A0A8J4QNP2</accession>
<dbReference type="EMBL" id="JRKL02003275">
    <property type="protein sequence ID" value="KAF3955791.1"/>
    <property type="molecule type" value="Genomic_DNA"/>
</dbReference>
<gene>
    <name evidence="1" type="ORF">CMV_019023</name>
</gene>
<sequence>MHQISWQKGRLMKLWFKMGNLSSTIVVNSFTQQEDLKMRSGSLSLVKTLLFVEGVLKSRSFQINDSIKSSFSWAYKLHFWEI</sequence>